<evidence type="ECO:0000313" key="3">
    <source>
        <dbReference type="EMBL" id="QBP42376.1"/>
    </source>
</evidence>
<dbReference type="AlphaFoldDB" id="A0A4P7A328"/>
<evidence type="ECO:0000313" key="4">
    <source>
        <dbReference type="Proteomes" id="UP000294292"/>
    </source>
</evidence>
<dbReference type="OrthoDB" id="9777884at2"/>
<dbReference type="InterPro" id="IPR014729">
    <property type="entry name" value="Rossmann-like_a/b/a_fold"/>
</dbReference>
<protein>
    <submittedName>
        <fullName evidence="3">Universal stress protein</fullName>
    </submittedName>
</protein>
<feature type="domain" description="UspA" evidence="2">
    <location>
        <begin position="1"/>
        <end position="139"/>
    </location>
</feature>
<name>A0A4P7A328_9BACL</name>
<dbReference type="CDD" id="cd00293">
    <property type="entry name" value="USP-like"/>
    <property type="match status" value="1"/>
</dbReference>
<dbReference type="RefSeq" id="WP_134210927.1">
    <property type="nucleotide sequence ID" value="NZ_CP038015.1"/>
</dbReference>
<dbReference type="PRINTS" id="PR01438">
    <property type="entry name" value="UNVRSLSTRESS"/>
</dbReference>
<dbReference type="InterPro" id="IPR006016">
    <property type="entry name" value="UspA"/>
</dbReference>
<comment type="similarity">
    <text evidence="1">Belongs to the universal stress protein A family.</text>
</comment>
<dbReference type="InterPro" id="IPR006015">
    <property type="entry name" value="Universal_stress_UspA"/>
</dbReference>
<dbReference type="Proteomes" id="UP000294292">
    <property type="component" value="Chromosome"/>
</dbReference>
<sequence>MYSKILLASDGSNHALRAAESALKLVTENFTKVTLLYIVDPNRIKKAPANSKYDEIFFRQKREEKLQSTEDLFIKHGVAYEVKMFKGDPEVEIIKFVNHHPHEILIMGSRGLSTLQEMVLGSVSHKVMKMAKCPVMVVK</sequence>
<dbReference type="KEGG" id="panc:E2636_14980"/>
<dbReference type="Gene3D" id="3.40.50.620">
    <property type="entry name" value="HUPs"/>
    <property type="match status" value="1"/>
</dbReference>
<dbReference type="EMBL" id="CP038015">
    <property type="protein sequence ID" value="QBP42376.1"/>
    <property type="molecule type" value="Genomic_DNA"/>
</dbReference>
<dbReference type="PANTHER" id="PTHR46268:SF6">
    <property type="entry name" value="UNIVERSAL STRESS PROTEIN UP12"/>
    <property type="match status" value="1"/>
</dbReference>
<dbReference type="SUPFAM" id="SSF52402">
    <property type="entry name" value="Adenine nucleotide alpha hydrolases-like"/>
    <property type="match status" value="1"/>
</dbReference>
<keyword evidence="4" id="KW-1185">Reference proteome</keyword>
<gene>
    <name evidence="3" type="ORF">E2636_14980</name>
</gene>
<dbReference type="PANTHER" id="PTHR46268">
    <property type="entry name" value="STRESS RESPONSE PROTEIN NHAX"/>
    <property type="match status" value="1"/>
</dbReference>
<dbReference type="Pfam" id="PF00582">
    <property type="entry name" value="Usp"/>
    <property type="match status" value="1"/>
</dbReference>
<reference evidence="3 4" key="1">
    <citation type="submission" date="2019-03" db="EMBL/GenBank/DDBJ databases">
        <title>Complete genome sequence of Paenisporosarcina antarctica CGMCC 1.6503T.</title>
        <authorList>
            <person name="Rong J.-C."/>
            <person name="Chi N.-Y."/>
            <person name="Zhang Q.-F."/>
        </authorList>
    </citation>
    <scope>NUCLEOTIDE SEQUENCE [LARGE SCALE GENOMIC DNA]</scope>
    <source>
        <strain evidence="3 4">CGMCC 1.6503</strain>
    </source>
</reference>
<evidence type="ECO:0000259" key="2">
    <source>
        <dbReference type="Pfam" id="PF00582"/>
    </source>
</evidence>
<evidence type="ECO:0000256" key="1">
    <source>
        <dbReference type="ARBA" id="ARBA00008791"/>
    </source>
</evidence>
<organism evidence="3 4">
    <name type="scientific">Paenisporosarcina antarctica</name>
    <dbReference type="NCBI Taxonomy" id="417367"/>
    <lineage>
        <taxon>Bacteria</taxon>
        <taxon>Bacillati</taxon>
        <taxon>Bacillota</taxon>
        <taxon>Bacilli</taxon>
        <taxon>Bacillales</taxon>
        <taxon>Caryophanaceae</taxon>
        <taxon>Paenisporosarcina</taxon>
    </lineage>
</organism>
<accession>A0A4P7A328</accession>
<proteinExistence type="inferred from homology"/>